<accession>A0A7T4R424</accession>
<evidence type="ECO:0000313" key="2">
    <source>
        <dbReference type="EMBL" id="QQD20056.1"/>
    </source>
</evidence>
<feature type="region of interest" description="Disordered" evidence="1">
    <location>
        <begin position="141"/>
        <end position="177"/>
    </location>
</feature>
<dbReference type="InterPro" id="IPR009731">
    <property type="entry name" value="P-like"/>
</dbReference>
<reference evidence="2 3" key="1">
    <citation type="submission" date="2020-12" db="EMBL/GenBank/DDBJ databases">
        <authorList>
            <person name="Shan Y."/>
        </authorList>
    </citation>
    <scope>NUCLEOTIDE SEQUENCE [LARGE SCALE GENOMIC DNA]</scope>
    <source>
        <strain evidence="3">csc3.9</strain>
    </source>
</reference>
<protein>
    <submittedName>
        <fullName evidence="2">Uncharacterized protein</fullName>
    </submittedName>
</protein>
<dbReference type="KEGG" id="snan:I6N98_03630"/>
<evidence type="ECO:0000256" key="1">
    <source>
        <dbReference type="SAM" id="MobiDB-lite"/>
    </source>
</evidence>
<evidence type="ECO:0000313" key="3">
    <source>
        <dbReference type="Proteomes" id="UP000596063"/>
    </source>
</evidence>
<name>A0A7T4R424_9GAMM</name>
<organism evidence="2 3">
    <name type="scientific">Spongiibacter nanhainus</name>
    <dbReference type="NCBI Taxonomy" id="2794344"/>
    <lineage>
        <taxon>Bacteria</taxon>
        <taxon>Pseudomonadati</taxon>
        <taxon>Pseudomonadota</taxon>
        <taxon>Gammaproteobacteria</taxon>
        <taxon>Cellvibrionales</taxon>
        <taxon>Spongiibacteraceae</taxon>
        <taxon>Spongiibacter</taxon>
    </lineage>
</organism>
<proteinExistence type="predicted"/>
<dbReference type="EMBL" id="CP066167">
    <property type="protein sequence ID" value="QQD20056.1"/>
    <property type="molecule type" value="Genomic_DNA"/>
</dbReference>
<gene>
    <name evidence="2" type="ORF">I6N98_03630</name>
</gene>
<keyword evidence="3" id="KW-1185">Reference proteome</keyword>
<dbReference type="AlphaFoldDB" id="A0A7T4R424"/>
<dbReference type="Proteomes" id="UP000596063">
    <property type="component" value="Chromosome"/>
</dbReference>
<dbReference type="GO" id="GO:0006270">
    <property type="term" value="P:DNA replication initiation"/>
    <property type="evidence" value="ECO:0007669"/>
    <property type="project" value="InterPro"/>
</dbReference>
<sequence>MFAEFELVYHNQYNKAFPTEEKLGYAKKLWFSNLCHIPPQRITSACHRAIRESEFLPTIKGILKFCEPDDRELGLPDSHSAYLEACRAPSPKAEYHWSHPAVYHAGRDSDWFFLASTAEQQAYPVFRRNYEQLCERVRRGETLPPPEAPALPKAAAKPLSPEQQKERMREMRRKLNI</sequence>
<feature type="compositionally biased region" description="Low complexity" evidence="1">
    <location>
        <begin position="150"/>
        <end position="162"/>
    </location>
</feature>
<dbReference type="Pfam" id="PF06992">
    <property type="entry name" value="Phage_lambda_P"/>
    <property type="match status" value="1"/>
</dbReference>